<keyword evidence="3" id="KW-1185">Reference proteome</keyword>
<gene>
    <name evidence="2" type="ORF">AAFF_G00061080</name>
</gene>
<dbReference type="Proteomes" id="UP001221898">
    <property type="component" value="Unassembled WGS sequence"/>
</dbReference>
<comment type="caution">
    <text evidence="2">The sequence shown here is derived from an EMBL/GenBank/DDBJ whole genome shotgun (WGS) entry which is preliminary data.</text>
</comment>
<proteinExistence type="predicted"/>
<evidence type="ECO:0000313" key="3">
    <source>
        <dbReference type="Proteomes" id="UP001221898"/>
    </source>
</evidence>
<feature type="region of interest" description="Disordered" evidence="1">
    <location>
        <begin position="58"/>
        <end position="84"/>
    </location>
</feature>
<dbReference type="AlphaFoldDB" id="A0AAD7WDQ8"/>
<accession>A0AAD7WDQ8</accession>
<organism evidence="2 3">
    <name type="scientific">Aldrovandia affinis</name>
    <dbReference type="NCBI Taxonomy" id="143900"/>
    <lineage>
        <taxon>Eukaryota</taxon>
        <taxon>Metazoa</taxon>
        <taxon>Chordata</taxon>
        <taxon>Craniata</taxon>
        <taxon>Vertebrata</taxon>
        <taxon>Euteleostomi</taxon>
        <taxon>Actinopterygii</taxon>
        <taxon>Neopterygii</taxon>
        <taxon>Teleostei</taxon>
        <taxon>Notacanthiformes</taxon>
        <taxon>Halosauridae</taxon>
        <taxon>Aldrovandia</taxon>
    </lineage>
</organism>
<dbReference type="EMBL" id="JAINUG010000137">
    <property type="protein sequence ID" value="KAJ8393386.1"/>
    <property type="molecule type" value="Genomic_DNA"/>
</dbReference>
<evidence type="ECO:0000313" key="2">
    <source>
        <dbReference type="EMBL" id="KAJ8393386.1"/>
    </source>
</evidence>
<name>A0AAD7WDQ8_9TELE</name>
<sequence>MPSSGGTSCQLQSEQSLPIFQCRLDTHLSNYGSFCEWTVPWLDLRQDISASIKVMKLRGHRPRGHRTPRTLPPGRTSEPAGPCVVSAMGPQRSCSGLGLSISLSHFPERSGPCPQPSSDFLHLSTVS</sequence>
<protein>
    <submittedName>
        <fullName evidence="2">Uncharacterized protein</fullName>
    </submittedName>
</protein>
<evidence type="ECO:0000256" key="1">
    <source>
        <dbReference type="SAM" id="MobiDB-lite"/>
    </source>
</evidence>
<feature type="compositionally biased region" description="Basic residues" evidence="1">
    <location>
        <begin position="58"/>
        <end position="68"/>
    </location>
</feature>
<reference evidence="2" key="1">
    <citation type="journal article" date="2023" name="Science">
        <title>Genome structures resolve the early diversification of teleost fishes.</title>
        <authorList>
            <person name="Parey E."/>
            <person name="Louis A."/>
            <person name="Montfort J."/>
            <person name="Bouchez O."/>
            <person name="Roques C."/>
            <person name="Iampietro C."/>
            <person name="Lluch J."/>
            <person name="Castinel A."/>
            <person name="Donnadieu C."/>
            <person name="Desvignes T."/>
            <person name="Floi Bucao C."/>
            <person name="Jouanno E."/>
            <person name="Wen M."/>
            <person name="Mejri S."/>
            <person name="Dirks R."/>
            <person name="Jansen H."/>
            <person name="Henkel C."/>
            <person name="Chen W.J."/>
            <person name="Zahm M."/>
            <person name="Cabau C."/>
            <person name="Klopp C."/>
            <person name="Thompson A.W."/>
            <person name="Robinson-Rechavi M."/>
            <person name="Braasch I."/>
            <person name="Lecointre G."/>
            <person name="Bobe J."/>
            <person name="Postlethwait J.H."/>
            <person name="Berthelot C."/>
            <person name="Roest Crollius H."/>
            <person name="Guiguen Y."/>
        </authorList>
    </citation>
    <scope>NUCLEOTIDE SEQUENCE</scope>
    <source>
        <strain evidence="2">NC1722</strain>
    </source>
</reference>